<accession>A0A3P3YP30</accession>
<reference evidence="3 4" key="1">
    <citation type="submission" date="2018-03" db="EMBL/GenBank/DDBJ databases">
        <authorList>
            <person name="Fogelqvist J."/>
        </authorList>
    </citation>
    <scope>NUCLEOTIDE SEQUENCE [LARGE SCALE GENOMIC DNA]</scope>
</reference>
<protein>
    <recommendedName>
        <fullName evidence="2">C-CAP/cofactor C-like domain-containing protein</fullName>
    </recommendedName>
</protein>
<dbReference type="PANTHER" id="PTHR16052:SF0">
    <property type="entry name" value="TBCC DOMAIN-CONTAINING PROTEIN 1"/>
    <property type="match status" value="1"/>
</dbReference>
<dbReference type="Proteomes" id="UP000290189">
    <property type="component" value="Unassembled WGS sequence"/>
</dbReference>
<evidence type="ECO:0000313" key="4">
    <source>
        <dbReference type="Proteomes" id="UP000290189"/>
    </source>
</evidence>
<proteinExistence type="inferred from homology"/>
<dbReference type="InterPro" id="IPR039589">
    <property type="entry name" value="TBCC1"/>
</dbReference>
<organism evidence="3 4">
    <name type="scientific">Plasmodiophora brassicae</name>
    <name type="common">Clubroot disease agent</name>
    <dbReference type="NCBI Taxonomy" id="37360"/>
    <lineage>
        <taxon>Eukaryota</taxon>
        <taxon>Sar</taxon>
        <taxon>Rhizaria</taxon>
        <taxon>Endomyxa</taxon>
        <taxon>Phytomyxea</taxon>
        <taxon>Plasmodiophorida</taxon>
        <taxon>Plasmodiophoridae</taxon>
        <taxon>Plasmodiophora</taxon>
    </lineage>
</organism>
<sequence>MQLSTAAAESVAQMGADDTGRIVFDGVVNGSRHVAPGRSSSSIDIVACTDAVFYIVGVVADRVVVRDCRNCRVVVGCCLGEVLVESCQLVTVSAVTRSLSIATSVSCTLFALCREPIAVQADCRNVAVGPFNAPFDGSDDIDAASLRYVVAGSTDASPTDVVRPVDPAEFIMAPVPIGHPPPSPFPLPDAYQQALSVRESRWRSLLARLNDPSVPRADLAQARAQADTQFRKWLEASGEITFLEALHQNRYRVVS</sequence>
<comment type="similarity">
    <text evidence="1">Belongs to the TBCC family.</text>
</comment>
<dbReference type="Pfam" id="PF07986">
    <property type="entry name" value="TBCC"/>
    <property type="match status" value="1"/>
</dbReference>
<dbReference type="InterPro" id="IPR012945">
    <property type="entry name" value="Tubulin-bd_cofactor_C_dom"/>
</dbReference>
<name>A0A3P3YP30_PLABS</name>
<feature type="domain" description="C-CAP/cofactor C-like" evidence="2">
    <location>
        <begin position="5"/>
        <end position="146"/>
    </location>
</feature>
<evidence type="ECO:0000256" key="1">
    <source>
        <dbReference type="ARBA" id="ARBA00008848"/>
    </source>
</evidence>
<dbReference type="PROSITE" id="PS51329">
    <property type="entry name" value="C_CAP_COFACTOR_C"/>
    <property type="match status" value="1"/>
</dbReference>
<geneLocation type="mitochondrion" evidence="3"/>
<dbReference type="PANTHER" id="PTHR16052">
    <property type="entry name" value="TBCC DOMAIN-CONTAINING PROTEIN 1"/>
    <property type="match status" value="1"/>
</dbReference>
<dbReference type="InterPro" id="IPR017901">
    <property type="entry name" value="C-CAP_CF_C-like"/>
</dbReference>
<gene>
    <name evidence="3" type="ORF">PLBR_LOCUS9190</name>
</gene>
<evidence type="ECO:0000259" key="2">
    <source>
        <dbReference type="PROSITE" id="PS51329"/>
    </source>
</evidence>
<keyword evidence="3" id="KW-0496">Mitochondrion</keyword>
<dbReference type="InterPro" id="IPR016098">
    <property type="entry name" value="CAP/MinC_C"/>
</dbReference>
<dbReference type="AlphaFoldDB" id="A0A3P3YP30"/>
<evidence type="ECO:0000313" key="3">
    <source>
        <dbReference type="EMBL" id="SPR01975.1"/>
    </source>
</evidence>
<dbReference type="Gene3D" id="2.160.20.70">
    <property type="match status" value="1"/>
</dbReference>
<dbReference type="EMBL" id="OVEO01000020">
    <property type="protein sequence ID" value="SPR01975.1"/>
    <property type="molecule type" value="Genomic_DNA"/>
</dbReference>